<dbReference type="InterPro" id="IPR002812">
    <property type="entry name" value="DHQS"/>
</dbReference>
<organism evidence="8 9">
    <name type="scientific">Candidatus Methanolliviera hydrocarbonicum</name>
    <dbReference type="NCBI Taxonomy" id="2491085"/>
    <lineage>
        <taxon>Archaea</taxon>
        <taxon>Methanobacteriati</taxon>
        <taxon>Methanobacteriota</taxon>
        <taxon>Candidatus Methanoliparia</taxon>
        <taxon>Candidatus Methanoliparales</taxon>
        <taxon>Candidatus Methanollivieraceae</taxon>
        <taxon>Candidatus Methanolliviera</taxon>
    </lineage>
</organism>
<comment type="catalytic activity">
    <reaction evidence="5">
        <text>2-amino-2,3,7-trideoxy-D-lyxo-hept-6-ulosonate + NAD(+) + H2O = 3-dehydroquinate + NH4(+) + NADH + H(+)</text>
        <dbReference type="Rhea" id="RHEA:25956"/>
        <dbReference type="ChEBI" id="CHEBI:15377"/>
        <dbReference type="ChEBI" id="CHEBI:15378"/>
        <dbReference type="ChEBI" id="CHEBI:28938"/>
        <dbReference type="ChEBI" id="CHEBI:32364"/>
        <dbReference type="ChEBI" id="CHEBI:57540"/>
        <dbReference type="ChEBI" id="CHEBI:57945"/>
        <dbReference type="ChEBI" id="CHEBI:58859"/>
        <dbReference type="EC" id="1.4.1.24"/>
    </reaction>
</comment>
<dbReference type="Pfam" id="PF26558">
    <property type="entry name" value="DHQS_2nd"/>
    <property type="match status" value="1"/>
</dbReference>
<dbReference type="GO" id="GO:0102042">
    <property type="term" value="F:dehydroquinate synthase activity"/>
    <property type="evidence" value="ECO:0007669"/>
    <property type="project" value="UniProtKB-EC"/>
</dbReference>
<dbReference type="PANTHER" id="PTHR33563">
    <property type="match status" value="1"/>
</dbReference>
<dbReference type="GO" id="GO:0051287">
    <property type="term" value="F:NAD binding"/>
    <property type="evidence" value="ECO:0007669"/>
    <property type="project" value="UniProtKB-UniRule"/>
</dbReference>
<dbReference type="EC" id="1.4.1.24" evidence="5"/>
<keyword evidence="2 5" id="KW-0560">Oxidoreductase</keyword>
<name>A0A520KZ04_9EURY</name>
<feature type="domain" description="3-dehydroquinate synthase N-terminal" evidence="6">
    <location>
        <begin position="1"/>
        <end position="189"/>
    </location>
</feature>
<evidence type="ECO:0000256" key="4">
    <source>
        <dbReference type="ARBA" id="ARBA00023141"/>
    </source>
</evidence>
<dbReference type="InterPro" id="IPR056179">
    <property type="entry name" value="DHQS_C"/>
</dbReference>
<dbReference type="EMBL" id="RXIL01000002">
    <property type="protein sequence ID" value="RZN73815.1"/>
    <property type="molecule type" value="Genomic_DNA"/>
</dbReference>
<proteinExistence type="inferred from homology"/>
<dbReference type="HAMAP" id="MF_01244">
    <property type="entry name" value="Arch_DHQ_synthase"/>
    <property type="match status" value="1"/>
</dbReference>
<evidence type="ECO:0000256" key="2">
    <source>
        <dbReference type="ARBA" id="ARBA00023002"/>
    </source>
</evidence>
<dbReference type="GO" id="GO:0003856">
    <property type="term" value="F:3-dehydroquinate synthase activity"/>
    <property type="evidence" value="ECO:0007669"/>
    <property type="project" value="InterPro"/>
</dbReference>
<keyword evidence="3 5" id="KW-0520">NAD</keyword>
<keyword evidence="4 5" id="KW-0057">Aromatic amino acid biosynthesis</keyword>
<accession>A0A520KZ04</accession>
<gene>
    <name evidence="5" type="primary">aroB'</name>
    <name evidence="8" type="ORF">EF807_00195</name>
</gene>
<dbReference type="Proteomes" id="UP000320766">
    <property type="component" value="Unassembled WGS sequence"/>
</dbReference>
<reference evidence="8 9" key="1">
    <citation type="journal article" date="2019" name="Nat. Microbiol.">
        <title>Wide diversity of methane and short-chain alkane metabolisms in uncultured archaea.</title>
        <authorList>
            <person name="Borrel G."/>
            <person name="Adam P.S."/>
            <person name="McKay L.J."/>
            <person name="Chen L.X."/>
            <person name="Sierra-Garcia I.N."/>
            <person name="Sieber C.M."/>
            <person name="Letourneur Q."/>
            <person name="Ghozlane A."/>
            <person name="Andersen G.L."/>
            <person name="Li W.J."/>
            <person name="Hallam S.J."/>
            <person name="Muyzer G."/>
            <person name="de Oliveira V.M."/>
            <person name="Inskeep W.P."/>
            <person name="Banfield J.F."/>
            <person name="Gribaldo S."/>
        </authorList>
    </citation>
    <scope>NUCLEOTIDE SEQUENCE [LARGE SCALE GENOMIC DNA]</scope>
    <source>
        <strain evidence="8">NM1b</strain>
    </source>
</reference>
<evidence type="ECO:0000256" key="5">
    <source>
        <dbReference type="HAMAP-Rule" id="MF_01244"/>
    </source>
</evidence>
<dbReference type="PIRSF" id="PIRSF006655">
    <property type="entry name" value="DHQ_synth"/>
    <property type="match status" value="1"/>
</dbReference>
<dbReference type="GO" id="GO:0008652">
    <property type="term" value="P:amino acid biosynthetic process"/>
    <property type="evidence" value="ECO:0007669"/>
    <property type="project" value="UniProtKB-KW"/>
</dbReference>
<dbReference type="NCBIfam" id="NF002626">
    <property type="entry name" value="PRK02290.1-4"/>
    <property type="match status" value="1"/>
</dbReference>
<dbReference type="InterPro" id="IPR030960">
    <property type="entry name" value="DHQS/DOIS_N"/>
</dbReference>
<evidence type="ECO:0000256" key="1">
    <source>
        <dbReference type="ARBA" id="ARBA00022605"/>
    </source>
</evidence>
<comment type="caution">
    <text evidence="8">The sequence shown here is derived from an EMBL/GenBank/DDBJ whole genome shotgun (WGS) entry which is preliminary data.</text>
</comment>
<dbReference type="Pfam" id="PF01959">
    <property type="entry name" value="DHQS"/>
    <property type="match status" value="1"/>
</dbReference>
<sequence>MKEIWLEIDSILDEEAKKELIIDGLELGVDILAMEREDLALSSKLGDIKRATYNDTSGDITIIGRGGEGDGTIPLPKGLNESVDLKSIKEAKERGKEVSYYVLLKSKEHEKLSIEIGKFCDYLIVIGEDWKIVPAENIIAGLQGSNTKIIMGVDGVDDAKVAFETMERGVDGVLLHMNGRDEIKDVIDMRASSGTLELRPVKVSLVENVSLGDRVCIDTCTMMREGEGMLVGSFSSGFFLVQAESKESEYAASRPFRVNAGAVHSYILGEEKTNYLSELHGGSDVLIVNSKGEMRRSAVGRAKIEKRPLILIEAKMNGEKIQVILQNAETVNLVGADGKPISMAEIKEGDEVLAYLGKGGRHFGVSIDETIIER</sequence>
<comment type="function">
    <text evidence="5">Catalyzes the oxidative deamination and cyclization of 2-amino-3,7-dideoxy-D-threo-hept-6-ulosonic acid (ADH) to yield 3-dehydroquinate (DHQ), which is fed into the canonical shikimic pathway of aromatic amino acid biosynthesis.</text>
</comment>
<evidence type="ECO:0000256" key="3">
    <source>
        <dbReference type="ARBA" id="ARBA00023027"/>
    </source>
</evidence>
<evidence type="ECO:0000313" key="9">
    <source>
        <dbReference type="Proteomes" id="UP000320766"/>
    </source>
</evidence>
<dbReference type="GO" id="GO:0009073">
    <property type="term" value="P:aromatic amino acid family biosynthetic process"/>
    <property type="evidence" value="ECO:0007669"/>
    <property type="project" value="UniProtKB-UniRule"/>
</dbReference>
<evidence type="ECO:0000313" key="8">
    <source>
        <dbReference type="EMBL" id="RZN73815.1"/>
    </source>
</evidence>
<dbReference type="PANTHER" id="PTHR33563:SF1">
    <property type="entry name" value="3-DEHYDROQUINATE SYNTHASE"/>
    <property type="match status" value="1"/>
</dbReference>
<feature type="domain" description="3-dehydroquinate synthase C-terminal" evidence="7">
    <location>
        <begin position="201"/>
        <end position="374"/>
    </location>
</feature>
<evidence type="ECO:0000259" key="6">
    <source>
        <dbReference type="Pfam" id="PF01959"/>
    </source>
</evidence>
<protein>
    <recommendedName>
        <fullName evidence="5">3-dehydroquinate synthase</fullName>
        <shortName evidence="5">DHQ synthase</shortName>
        <ecNumber evidence="5">1.4.1.24</ecNumber>
    </recommendedName>
    <alternativeName>
        <fullName evidence="5">3-dehydroquinate synthase II</fullName>
    </alternativeName>
</protein>
<evidence type="ECO:0000259" key="7">
    <source>
        <dbReference type="Pfam" id="PF26558"/>
    </source>
</evidence>
<dbReference type="AlphaFoldDB" id="A0A520KZ04"/>
<keyword evidence="1 5" id="KW-0028">Amino-acid biosynthesis</keyword>
<comment type="similarity">
    <text evidence="5">Belongs to the archaeal-type DHQ synthase family.</text>
</comment>